<dbReference type="AlphaFoldDB" id="A0A4P9YD45"/>
<protein>
    <submittedName>
        <fullName evidence="1">Uncharacterized protein</fullName>
    </submittedName>
</protein>
<dbReference type="Proteomes" id="UP000281549">
    <property type="component" value="Unassembled WGS sequence"/>
</dbReference>
<dbReference type="EMBL" id="ML005905">
    <property type="protein sequence ID" value="RKP17313.1"/>
    <property type="molecule type" value="Genomic_DNA"/>
</dbReference>
<evidence type="ECO:0000313" key="2">
    <source>
        <dbReference type="Proteomes" id="UP000281549"/>
    </source>
</evidence>
<reference evidence="2" key="1">
    <citation type="journal article" date="2018" name="Nat. Microbiol.">
        <title>Leveraging single-cell genomics to expand the fungal tree of life.</title>
        <authorList>
            <person name="Ahrendt S.R."/>
            <person name="Quandt C.A."/>
            <person name="Ciobanu D."/>
            <person name="Clum A."/>
            <person name="Salamov A."/>
            <person name="Andreopoulos B."/>
            <person name="Cheng J.F."/>
            <person name="Woyke T."/>
            <person name="Pelin A."/>
            <person name="Henrissat B."/>
            <person name="Reynolds N.K."/>
            <person name="Benny G.L."/>
            <person name="Smith M.E."/>
            <person name="James T.Y."/>
            <person name="Grigoriev I.V."/>
        </authorList>
    </citation>
    <scope>NUCLEOTIDE SEQUENCE [LARGE SCALE GENOMIC DNA]</scope>
    <source>
        <strain evidence="2">CSF55</strain>
    </source>
</reference>
<evidence type="ECO:0000313" key="1">
    <source>
        <dbReference type="EMBL" id="RKP17313.1"/>
    </source>
</evidence>
<feature type="non-terminal residue" evidence="1">
    <location>
        <position position="333"/>
    </location>
</feature>
<name>A0A4P9YD45_ROZAC</name>
<accession>A0A4P9YD45</accession>
<organism evidence="1 2">
    <name type="scientific">Rozella allomycis (strain CSF55)</name>
    <dbReference type="NCBI Taxonomy" id="988480"/>
    <lineage>
        <taxon>Eukaryota</taxon>
        <taxon>Fungi</taxon>
        <taxon>Fungi incertae sedis</taxon>
        <taxon>Cryptomycota</taxon>
        <taxon>Cryptomycota incertae sedis</taxon>
        <taxon>Rozella</taxon>
    </lineage>
</organism>
<sequence length="333" mass="36716">MIGEDGRKMEDIESGKREILKSDKDMYDRTIDEAKFNEQSLKHQGDSALMASASSENNKECVYANISSESKQMSGEKELDEVIKVEIDEMDMNGDEKEMKNKFTSKMDVVYPDDIETDDLNLDMNHNDEIIPKEGEEGIERKREGGLYAEMRSNKSQNRHVEGWVELMTGCVMGDGNNEKGVDVRKKSKDEGGINGKENVITEGSVMGDGNNEGGVDVMERLKDEGGVNGKEKAIKEGGVLGDWYIEGGVNENKQAINKGGVTSDGHYARGLKGGVNAEGTFQNQIMEMEIEKGGVDVKNRFKFNMIGDDQEIEKGGVMGKDNEKGGVDVKQG</sequence>
<gene>
    <name evidence="1" type="ORF">ROZALSC1DRAFT_24329</name>
</gene>
<proteinExistence type="predicted"/>